<evidence type="ECO:0000313" key="3">
    <source>
        <dbReference type="EMBL" id="GEP41586.1"/>
    </source>
</evidence>
<reference evidence="3 4" key="1">
    <citation type="submission" date="2019-07" db="EMBL/GenBank/DDBJ databases">
        <title>Whole genome shotgun sequence of Brevifollis gellanilyticus NBRC 108608.</title>
        <authorList>
            <person name="Hosoyama A."/>
            <person name="Uohara A."/>
            <person name="Ohji S."/>
            <person name="Ichikawa N."/>
        </authorList>
    </citation>
    <scope>NUCLEOTIDE SEQUENCE [LARGE SCALE GENOMIC DNA]</scope>
    <source>
        <strain evidence="3 4">NBRC 108608</strain>
    </source>
</reference>
<sequence>MPSQVTILGAGVIGLCTALYCARRGMTVSVIERKTRQRDGCSFGNAGMVVPSHFIPLAAPGMVALGLKWMWNPESPFYIKPRLDADLMNWGMHFWKAASQSRVNATAPVLRDLSLLSRECFAEMGLDFGLVQKGLLMLCKKQETLDDEAHMAEKARALGIPAEVLDAKATAALDPNVTMDVCGSVYFPKDCHLSPARFIAALEAELVRLGVSFLWETEIQGFEMEGDALRMLKTSRGRIKLQEVVLCGGVWSAEMAKELGLKIPMQAGKGYSLTLTNPKQLPDLCSICTEARLAVTPMDGTLRVGGTMEMAGMDESVTQRRVRGITRAFPQYFPAFDERDFAEVTPWSGLRPVSPDGMPYIGRTQRWKNLTVATGHAMMGLSLAPATGKIVAGLIEGEASPVALDLVSPDRFA</sequence>
<dbReference type="PANTHER" id="PTHR13847">
    <property type="entry name" value="SARCOSINE DEHYDROGENASE-RELATED"/>
    <property type="match status" value="1"/>
</dbReference>
<evidence type="ECO:0000259" key="2">
    <source>
        <dbReference type="Pfam" id="PF01266"/>
    </source>
</evidence>
<organism evidence="3 4">
    <name type="scientific">Brevifollis gellanilyticus</name>
    <dbReference type="NCBI Taxonomy" id="748831"/>
    <lineage>
        <taxon>Bacteria</taxon>
        <taxon>Pseudomonadati</taxon>
        <taxon>Verrucomicrobiota</taxon>
        <taxon>Verrucomicrobiia</taxon>
        <taxon>Verrucomicrobiales</taxon>
        <taxon>Verrucomicrobiaceae</taxon>
    </lineage>
</organism>
<accession>A0A512M4B7</accession>
<dbReference type="GO" id="GO:0016491">
    <property type="term" value="F:oxidoreductase activity"/>
    <property type="evidence" value="ECO:0007669"/>
    <property type="project" value="UniProtKB-KW"/>
</dbReference>
<dbReference type="InterPro" id="IPR036188">
    <property type="entry name" value="FAD/NAD-bd_sf"/>
</dbReference>
<dbReference type="RefSeq" id="WP_146849046.1">
    <property type="nucleotide sequence ID" value="NZ_BKAG01000004.1"/>
</dbReference>
<dbReference type="GO" id="GO:0005737">
    <property type="term" value="C:cytoplasm"/>
    <property type="evidence" value="ECO:0007669"/>
    <property type="project" value="TreeGrafter"/>
</dbReference>
<dbReference type="EMBL" id="BKAG01000004">
    <property type="protein sequence ID" value="GEP41586.1"/>
    <property type="molecule type" value="Genomic_DNA"/>
</dbReference>
<dbReference type="Gene3D" id="3.50.50.60">
    <property type="entry name" value="FAD/NAD(P)-binding domain"/>
    <property type="match status" value="2"/>
</dbReference>
<dbReference type="SUPFAM" id="SSF51905">
    <property type="entry name" value="FAD/NAD(P)-binding domain"/>
    <property type="match status" value="1"/>
</dbReference>
<dbReference type="OrthoDB" id="9794226at2"/>
<dbReference type="Pfam" id="PF01266">
    <property type="entry name" value="DAO"/>
    <property type="match status" value="1"/>
</dbReference>
<dbReference type="Gene3D" id="3.30.9.10">
    <property type="entry name" value="D-Amino Acid Oxidase, subunit A, domain 2"/>
    <property type="match status" value="1"/>
</dbReference>
<evidence type="ECO:0000256" key="1">
    <source>
        <dbReference type="ARBA" id="ARBA00023002"/>
    </source>
</evidence>
<protein>
    <submittedName>
        <fullName evidence="3">Amino acid dehydrogenase</fullName>
    </submittedName>
</protein>
<dbReference type="AlphaFoldDB" id="A0A512M4B7"/>
<name>A0A512M4B7_9BACT</name>
<dbReference type="Proteomes" id="UP000321577">
    <property type="component" value="Unassembled WGS sequence"/>
</dbReference>
<dbReference type="InterPro" id="IPR006076">
    <property type="entry name" value="FAD-dep_OxRdtase"/>
</dbReference>
<comment type="caution">
    <text evidence="3">The sequence shown here is derived from an EMBL/GenBank/DDBJ whole genome shotgun (WGS) entry which is preliminary data.</text>
</comment>
<proteinExistence type="predicted"/>
<feature type="domain" description="FAD dependent oxidoreductase" evidence="2">
    <location>
        <begin position="5"/>
        <end position="393"/>
    </location>
</feature>
<gene>
    <name evidence="3" type="primary">dadA</name>
    <name evidence="3" type="ORF">BGE01nite_08770</name>
</gene>
<evidence type="ECO:0000313" key="4">
    <source>
        <dbReference type="Proteomes" id="UP000321577"/>
    </source>
</evidence>
<dbReference type="SUPFAM" id="SSF54373">
    <property type="entry name" value="FAD-linked reductases, C-terminal domain"/>
    <property type="match status" value="1"/>
</dbReference>
<keyword evidence="4" id="KW-1185">Reference proteome</keyword>
<keyword evidence="1" id="KW-0560">Oxidoreductase</keyword>
<dbReference type="PANTHER" id="PTHR13847:SF289">
    <property type="entry name" value="GLYCINE OXIDASE"/>
    <property type="match status" value="1"/>
</dbReference>